<comment type="caution">
    <text evidence="2">The sequence shown here is derived from an EMBL/GenBank/DDBJ whole genome shotgun (WGS) entry which is preliminary data.</text>
</comment>
<gene>
    <name evidence="2" type="ORF">GCM10022255_107170</name>
</gene>
<evidence type="ECO:0000313" key="3">
    <source>
        <dbReference type="Proteomes" id="UP001500620"/>
    </source>
</evidence>
<feature type="region of interest" description="Disordered" evidence="1">
    <location>
        <begin position="41"/>
        <end position="71"/>
    </location>
</feature>
<evidence type="ECO:0000256" key="1">
    <source>
        <dbReference type="SAM" id="MobiDB-lite"/>
    </source>
</evidence>
<proteinExistence type="predicted"/>
<organism evidence="2 3">
    <name type="scientific">Dactylosporangium darangshiense</name>
    <dbReference type="NCBI Taxonomy" id="579108"/>
    <lineage>
        <taxon>Bacteria</taxon>
        <taxon>Bacillati</taxon>
        <taxon>Actinomycetota</taxon>
        <taxon>Actinomycetes</taxon>
        <taxon>Micromonosporales</taxon>
        <taxon>Micromonosporaceae</taxon>
        <taxon>Dactylosporangium</taxon>
    </lineage>
</organism>
<reference evidence="3" key="1">
    <citation type="journal article" date="2019" name="Int. J. Syst. Evol. Microbiol.">
        <title>The Global Catalogue of Microorganisms (GCM) 10K type strain sequencing project: providing services to taxonomists for standard genome sequencing and annotation.</title>
        <authorList>
            <consortium name="The Broad Institute Genomics Platform"/>
            <consortium name="The Broad Institute Genome Sequencing Center for Infectious Disease"/>
            <person name="Wu L."/>
            <person name="Ma J."/>
        </authorList>
    </citation>
    <scope>NUCLEOTIDE SEQUENCE [LARGE SCALE GENOMIC DNA]</scope>
    <source>
        <strain evidence="3">JCM 17441</strain>
    </source>
</reference>
<accession>A0ABP8DTN7</accession>
<sequence>MTHVAVHTETLGGDAVRWLVPVDGNREVGVDRSQVNCLPTARTAGDALGNRHVPSPKSHLRQSRPASARPL</sequence>
<dbReference type="Proteomes" id="UP001500620">
    <property type="component" value="Unassembled WGS sequence"/>
</dbReference>
<protein>
    <submittedName>
        <fullName evidence="2">Uncharacterized protein</fullName>
    </submittedName>
</protein>
<name>A0ABP8DTN7_9ACTN</name>
<dbReference type="EMBL" id="BAABAT010000067">
    <property type="protein sequence ID" value="GAA4263356.1"/>
    <property type="molecule type" value="Genomic_DNA"/>
</dbReference>
<evidence type="ECO:0000313" key="2">
    <source>
        <dbReference type="EMBL" id="GAA4263356.1"/>
    </source>
</evidence>
<keyword evidence="3" id="KW-1185">Reference proteome</keyword>